<evidence type="ECO:0000256" key="1">
    <source>
        <dbReference type="SAM" id="SignalP"/>
    </source>
</evidence>
<dbReference type="EMBL" id="QWLV01000001">
    <property type="protein sequence ID" value="RHW19280.1"/>
    <property type="molecule type" value="Genomic_DNA"/>
</dbReference>
<keyword evidence="1" id="KW-0732">Signal</keyword>
<keyword evidence="3" id="KW-1185">Reference proteome</keyword>
<sequence>MRDCFKGALFGLACATMAIAVCTTEAHAQRAVTALKSPAKSLAGDVRVDRAHDSVAISWPAGEGQRGRLVLSLAKDQPLIRALGIGERTILAGIDPAAVITIGTRDLRQGWTVFFDNPRNRPFEHFPLELKRDAIRVEQAGGYTKVIVDGATAGPFSGAYEFTIYPGSRLIRSAMVMSTDRDATAYTFDTGLSVAEAADAPWRAIAYTDLSDELVRVTGDAIDQPAASPRVRGRMVIAEGATGGALVMLPPPHQYFYPVDYANNDNSVWYGRDYRDLEGRVGFGVRQTLEGDRRYVPWVNAPPGTEQDMGVFYLLDGGDAASATQAAFAYTRGDRLKSLPGHRTFTSHYHVEHAVDFLNQQRFQQSTGVPDGLERPEFIDRFKAMNVEIVHLGELHLGQKELDRAGDRLTLLKTIHEETKRLSDDEFLLLPGEEPNVHLGGHWMSFFPKPVYWTLDRKEGQPFVETDPELGKVYHVGSPDDVLKLMEAEKGLMWAAHPRIKGSTGFPDKYRDQPFFKSDRYLGGAWKAMPADYSRDTLGWRVIDLLDDMNNWAANPGERKFTPGEVDVFQIDDDSELYAHMNINYLRLDAVPKYEDGWQPVLDALRGGAFFTTTGEVLIPSFTINGAESGETATSGGKATVQAAIEWTFPLAFAEIVSGDGTKVYRDRIDLTDRGVFGTATISKTLDLRGRKWARLEVWDVAANGAFTQPVFFRQ</sequence>
<dbReference type="AlphaFoldDB" id="A0A396RRY4"/>
<proteinExistence type="predicted"/>
<dbReference type="Proteomes" id="UP000266693">
    <property type="component" value="Unassembled WGS sequence"/>
</dbReference>
<gene>
    <name evidence="2" type="ORF">D1610_04005</name>
</gene>
<comment type="caution">
    <text evidence="2">The sequence shown here is derived from an EMBL/GenBank/DDBJ whole genome shotgun (WGS) entry which is preliminary data.</text>
</comment>
<name>A0A396RRY4_9SPHN</name>
<evidence type="ECO:0000313" key="3">
    <source>
        <dbReference type="Proteomes" id="UP000266693"/>
    </source>
</evidence>
<protein>
    <submittedName>
        <fullName evidence="2">Uncharacterized protein</fullName>
    </submittedName>
</protein>
<feature type="chain" id="PRO_5017382920" evidence="1">
    <location>
        <begin position="29"/>
        <end position="715"/>
    </location>
</feature>
<organism evidence="2 3">
    <name type="scientific">Sphingomonas gilva</name>
    <dbReference type="NCBI Taxonomy" id="2305907"/>
    <lineage>
        <taxon>Bacteria</taxon>
        <taxon>Pseudomonadati</taxon>
        <taxon>Pseudomonadota</taxon>
        <taxon>Alphaproteobacteria</taxon>
        <taxon>Sphingomonadales</taxon>
        <taxon>Sphingomonadaceae</taxon>
        <taxon>Sphingomonas</taxon>
    </lineage>
</organism>
<reference evidence="2 3" key="1">
    <citation type="submission" date="2018-08" db="EMBL/GenBank/DDBJ databases">
        <title>The multiple taxonomic identification of Sphingomonas gilva.</title>
        <authorList>
            <person name="Zhu D."/>
            <person name="Zheng S."/>
        </authorList>
    </citation>
    <scope>NUCLEOTIDE SEQUENCE [LARGE SCALE GENOMIC DNA]</scope>
    <source>
        <strain evidence="2 3">ZDH117</strain>
    </source>
</reference>
<accession>A0A396RRY4</accession>
<feature type="signal peptide" evidence="1">
    <location>
        <begin position="1"/>
        <end position="28"/>
    </location>
</feature>
<evidence type="ECO:0000313" key="2">
    <source>
        <dbReference type="EMBL" id="RHW19280.1"/>
    </source>
</evidence>